<keyword evidence="1" id="KW-0472">Membrane</keyword>
<evidence type="ECO:0000313" key="2">
    <source>
        <dbReference type="EMBL" id="QOR48399.1"/>
    </source>
</evidence>
<evidence type="ECO:0000313" key="3">
    <source>
        <dbReference type="Proteomes" id="UP000594961"/>
    </source>
</evidence>
<dbReference type="AlphaFoldDB" id="A0A7M1R294"/>
<organism evidence="2 3">
    <name type="scientific">Trueperella pecoris</name>
    <dbReference type="NCBI Taxonomy" id="2733571"/>
    <lineage>
        <taxon>Bacteria</taxon>
        <taxon>Bacillati</taxon>
        <taxon>Actinomycetota</taxon>
        <taxon>Actinomycetes</taxon>
        <taxon>Actinomycetales</taxon>
        <taxon>Actinomycetaceae</taxon>
        <taxon>Trueperella</taxon>
    </lineage>
</organism>
<dbReference type="RefSeq" id="WP_197554850.1">
    <property type="nucleotide sequence ID" value="NZ_CP063212.1"/>
</dbReference>
<dbReference type="Proteomes" id="UP000594961">
    <property type="component" value="Chromosome"/>
</dbReference>
<protein>
    <submittedName>
        <fullName evidence="2">Uncharacterized protein</fullName>
    </submittedName>
</protein>
<feature type="transmembrane region" description="Helical" evidence="1">
    <location>
        <begin position="179"/>
        <end position="198"/>
    </location>
</feature>
<feature type="transmembrane region" description="Helical" evidence="1">
    <location>
        <begin position="12"/>
        <end position="32"/>
    </location>
</feature>
<name>A0A7M1R294_9ACTO</name>
<feature type="transmembrane region" description="Helical" evidence="1">
    <location>
        <begin position="80"/>
        <end position="106"/>
    </location>
</feature>
<feature type="transmembrane region" description="Helical" evidence="1">
    <location>
        <begin position="38"/>
        <end position="59"/>
    </location>
</feature>
<proteinExistence type="predicted"/>
<keyword evidence="1" id="KW-0812">Transmembrane</keyword>
<dbReference type="EMBL" id="CP063212">
    <property type="protein sequence ID" value="QOR48399.1"/>
    <property type="molecule type" value="Genomic_DNA"/>
</dbReference>
<feature type="transmembrane region" description="Helical" evidence="1">
    <location>
        <begin position="118"/>
        <end position="140"/>
    </location>
</feature>
<gene>
    <name evidence="2" type="ORF">INS90_03765</name>
</gene>
<evidence type="ECO:0000256" key="1">
    <source>
        <dbReference type="SAM" id="Phobius"/>
    </source>
</evidence>
<keyword evidence="1" id="KW-1133">Transmembrane helix</keyword>
<feature type="transmembrane region" description="Helical" evidence="1">
    <location>
        <begin position="147"/>
        <end position="167"/>
    </location>
</feature>
<accession>A0A7M1R294</accession>
<reference evidence="2 3" key="1">
    <citation type="submission" date="2020-10" db="EMBL/GenBank/DDBJ databases">
        <title>Trueperella pecoris sp. nov. isolated from bovine and porcine specimens.</title>
        <authorList>
            <person name="Schoenecker L."/>
            <person name="Schnydrig P."/>
            <person name="Brodard I."/>
            <person name="Thomann A."/>
            <person name="Hemphill A."/>
            <person name="Rodriguez-Campos S."/>
            <person name="Perreten V."/>
            <person name="Jores J."/>
            <person name="Kittl S."/>
        </authorList>
    </citation>
    <scope>NUCLEOTIDE SEQUENCE [LARGE SCALE GENOMIC DNA]</scope>
    <source>
        <strain evidence="2 3">19OD0592</strain>
    </source>
</reference>
<feature type="transmembrane region" description="Helical" evidence="1">
    <location>
        <begin position="210"/>
        <end position="231"/>
    </location>
</feature>
<sequence>MRHAFRTQHLSYAAVITTAWLTMLILFFNPWMRGYHGIGGSLWAAGTYLSVVIAALAFLSHRKTLHISRSVNAVASRRYIYLRHFAVDLISLNIIPFLIAATSITLASTFMAGRGYLVWQYFLLVPLFLTLAILIGWINAYLFTHSAVGVVFSGLFSLFISFYLIQSTVESNAWTQFDWSAYTQLLAVITLVTGGILARRWVQEQRIATPLAWGSLFAVVAYVWLSGYANLQTLPRTADLQPSCAESGPDTVCVWPEDAYKLPTLTQYAARVRSLDRALGTKANPALFAEPNIPQVMANVDRDGNYQESQRFYQIYPVGAEPHDWVGARGFVLNDFLICDESASRVPQEERIANNFTVLDLLTNWIYGDLTYDGYSNESNQHDAQTIGSKLAKLSPDEQFTQLGHIIDHFIQTCEVSIND</sequence>